<dbReference type="PANTHER" id="PTHR22799">
    <property type="entry name" value="TETRANECTIN-RELATED"/>
    <property type="match status" value="1"/>
</dbReference>
<dbReference type="GO" id="GO:0005615">
    <property type="term" value="C:extracellular space"/>
    <property type="evidence" value="ECO:0007669"/>
    <property type="project" value="TreeGrafter"/>
</dbReference>
<keyword evidence="3 5" id="KW-0732">Signal</keyword>
<reference evidence="7 8" key="1">
    <citation type="journal article" date="2023" name="Genes (Basel)">
        <title>Chromosome-Level Genome Assembly and Circadian Gene Repertoire of the Patagonia Blennie Eleginops maclovinus-The Closest Ancestral Proxy of Antarctic Cryonotothenioids.</title>
        <authorList>
            <person name="Cheng C.C."/>
            <person name="Rivera-Colon A.G."/>
            <person name="Minhas B.F."/>
            <person name="Wilson L."/>
            <person name="Rayamajhi N."/>
            <person name="Vargas-Chacoff L."/>
            <person name="Catchen J.M."/>
        </authorList>
    </citation>
    <scope>NUCLEOTIDE SEQUENCE [LARGE SCALE GENOMIC DNA]</scope>
    <source>
        <strain evidence="7">JMC-PN-2008</strain>
    </source>
</reference>
<dbReference type="Pfam" id="PF00059">
    <property type="entry name" value="Lectin_C"/>
    <property type="match status" value="1"/>
</dbReference>
<dbReference type="InterPro" id="IPR051663">
    <property type="entry name" value="CLec_Tetranectin-domain"/>
</dbReference>
<dbReference type="FunFam" id="3.10.100.10:FF:000125">
    <property type="entry name" value="Mannan-binding lectin H3"/>
    <property type="match status" value="1"/>
</dbReference>
<name>A0AAN7XW27_ELEMC</name>
<evidence type="ECO:0000256" key="3">
    <source>
        <dbReference type="ARBA" id="ARBA00022729"/>
    </source>
</evidence>
<evidence type="ECO:0000256" key="2">
    <source>
        <dbReference type="ARBA" id="ARBA00022525"/>
    </source>
</evidence>
<sequence>MRLCLIFCVLGLMATTGYSQMPDYSGTKGDIGIAGPVGVVGFPGAPGLPGIVVQCEKGNVGSLMEDGGTLKKSVANLEIAINFDFVRRVGQKFFVSYNKRDSFSSAVEFCTQQGLELALPQSEEENSILTQIFGDIYKEAWINVNNNKAEGNFETDMKNRPLTFTKWGEGQPDKSIQDTGCTRLSENGVWQVTSECFLNAYIICQI</sequence>
<dbReference type="EMBL" id="JAUZQC010000008">
    <property type="protein sequence ID" value="KAK5867025.1"/>
    <property type="molecule type" value="Genomic_DNA"/>
</dbReference>
<evidence type="ECO:0000256" key="5">
    <source>
        <dbReference type="SAM" id="SignalP"/>
    </source>
</evidence>
<feature type="domain" description="C-type lectin" evidence="6">
    <location>
        <begin position="88"/>
        <end position="191"/>
    </location>
</feature>
<dbReference type="InterPro" id="IPR016186">
    <property type="entry name" value="C-type_lectin-like/link_sf"/>
</dbReference>
<evidence type="ECO:0000256" key="1">
    <source>
        <dbReference type="ARBA" id="ARBA00004613"/>
    </source>
</evidence>
<dbReference type="GO" id="GO:0001503">
    <property type="term" value="P:ossification"/>
    <property type="evidence" value="ECO:0007669"/>
    <property type="project" value="TreeGrafter"/>
</dbReference>
<evidence type="ECO:0000256" key="4">
    <source>
        <dbReference type="ARBA" id="ARBA00022734"/>
    </source>
</evidence>
<accession>A0AAN7XW27</accession>
<feature type="signal peptide" evidence="5">
    <location>
        <begin position="1"/>
        <end position="19"/>
    </location>
</feature>
<gene>
    <name evidence="7" type="ORF">PBY51_011549</name>
</gene>
<evidence type="ECO:0000313" key="7">
    <source>
        <dbReference type="EMBL" id="KAK5867025.1"/>
    </source>
</evidence>
<dbReference type="InterPro" id="IPR001304">
    <property type="entry name" value="C-type_lectin-like"/>
</dbReference>
<organism evidence="7 8">
    <name type="scientific">Eleginops maclovinus</name>
    <name type="common">Patagonian blennie</name>
    <name type="synonym">Eleginus maclovinus</name>
    <dbReference type="NCBI Taxonomy" id="56733"/>
    <lineage>
        <taxon>Eukaryota</taxon>
        <taxon>Metazoa</taxon>
        <taxon>Chordata</taxon>
        <taxon>Craniata</taxon>
        <taxon>Vertebrata</taxon>
        <taxon>Euteleostomi</taxon>
        <taxon>Actinopterygii</taxon>
        <taxon>Neopterygii</taxon>
        <taxon>Teleostei</taxon>
        <taxon>Neoteleostei</taxon>
        <taxon>Acanthomorphata</taxon>
        <taxon>Eupercaria</taxon>
        <taxon>Perciformes</taxon>
        <taxon>Notothenioidei</taxon>
        <taxon>Eleginopidae</taxon>
        <taxon>Eleginops</taxon>
    </lineage>
</organism>
<comment type="caution">
    <text evidence="7">The sequence shown here is derived from an EMBL/GenBank/DDBJ whole genome shotgun (WGS) entry which is preliminary data.</text>
</comment>
<comment type="subcellular location">
    <subcellularLocation>
        <location evidence="1">Secreted</location>
    </subcellularLocation>
</comment>
<dbReference type="InterPro" id="IPR016187">
    <property type="entry name" value="CTDL_fold"/>
</dbReference>
<keyword evidence="2" id="KW-0964">Secreted</keyword>
<dbReference type="GO" id="GO:0030246">
    <property type="term" value="F:carbohydrate binding"/>
    <property type="evidence" value="ECO:0007669"/>
    <property type="project" value="UniProtKB-KW"/>
</dbReference>
<dbReference type="PROSITE" id="PS50041">
    <property type="entry name" value="C_TYPE_LECTIN_2"/>
    <property type="match status" value="1"/>
</dbReference>
<dbReference type="AlphaFoldDB" id="A0AAN7XW27"/>
<proteinExistence type="predicted"/>
<evidence type="ECO:0000259" key="6">
    <source>
        <dbReference type="PROSITE" id="PS50041"/>
    </source>
</evidence>
<dbReference type="Gene3D" id="3.10.100.10">
    <property type="entry name" value="Mannose-Binding Protein A, subunit A"/>
    <property type="match status" value="1"/>
</dbReference>
<protein>
    <recommendedName>
        <fullName evidence="6">C-type lectin domain-containing protein</fullName>
    </recommendedName>
</protein>
<dbReference type="GO" id="GO:0008083">
    <property type="term" value="F:growth factor activity"/>
    <property type="evidence" value="ECO:0007669"/>
    <property type="project" value="TreeGrafter"/>
</dbReference>
<reference evidence="7 8" key="2">
    <citation type="journal article" date="2023" name="Mol. Biol. Evol.">
        <title>Genomics of Secondarily Temperate Adaptation in the Only Non-Antarctic Icefish.</title>
        <authorList>
            <person name="Rivera-Colon A.G."/>
            <person name="Rayamajhi N."/>
            <person name="Minhas B.F."/>
            <person name="Madrigal G."/>
            <person name="Bilyk K.T."/>
            <person name="Yoon V."/>
            <person name="Hune M."/>
            <person name="Gregory S."/>
            <person name="Cheng C.H.C."/>
            <person name="Catchen J.M."/>
        </authorList>
    </citation>
    <scope>NUCLEOTIDE SEQUENCE [LARGE SCALE GENOMIC DNA]</scope>
    <source>
        <strain evidence="7">JMC-PN-2008</strain>
    </source>
</reference>
<evidence type="ECO:0000313" key="8">
    <source>
        <dbReference type="Proteomes" id="UP001346869"/>
    </source>
</evidence>
<keyword evidence="4" id="KW-0430">Lectin</keyword>
<dbReference type="SMART" id="SM00034">
    <property type="entry name" value="CLECT"/>
    <property type="match status" value="1"/>
</dbReference>
<feature type="chain" id="PRO_5042970017" description="C-type lectin domain-containing protein" evidence="5">
    <location>
        <begin position="20"/>
        <end position="206"/>
    </location>
</feature>
<dbReference type="SUPFAM" id="SSF56436">
    <property type="entry name" value="C-type lectin-like"/>
    <property type="match status" value="1"/>
</dbReference>
<dbReference type="Proteomes" id="UP001346869">
    <property type="component" value="Unassembled WGS sequence"/>
</dbReference>
<dbReference type="PANTHER" id="PTHR22799:SF1">
    <property type="entry name" value="C-TYPE LECTIN DOMAIN FAMILY 11 MEMBER A"/>
    <property type="match status" value="1"/>
</dbReference>
<keyword evidence="8" id="KW-1185">Reference proteome</keyword>